<accession>A0A5J4ZK92</accession>
<dbReference type="EMBL" id="CM018050">
    <property type="protein sequence ID" value="KAA8517707.1"/>
    <property type="molecule type" value="Genomic_DNA"/>
</dbReference>
<evidence type="ECO:0000313" key="1">
    <source>
        <dbReference type="EMBL" id="KAA8517707.1"/>
    </source>
</evidence>
<dbReference type="AlphaFoldDB" id="A0A5J4ZK92"/>
<name>A0A5J4ZK92_9ASTE</name>
<reference evidence="1 2" key="1">
    <citation type="submission" date="2019-09" db="EMBL/GenBank/DDBJ databases">
        <title>A chromosome-level genome assembly of the Chinese tupelo Nyssa sinensis.</title>
        <authorList>
            <person name="Yang X."/>
            <person name="Kang M."/>
            <person name="Yang Y."/>
            <person name="Xiong H."/>
            <person name="Wang M."/>
            <person name="Zhang Z."/>
            <person name="Wang Z."/>
            <person name="Wu H."/>
            <person name="Ma T."/>
            <person name="Liu J."/>
            <person name="Xi Z."/>
        </authorList>
    </citation>
    <scope>NUCLEOTIDE SEQUENCE [LARGE SCALE GENOMIC DNA]</scope>
    <source>
        <strain evidence="1">J267</strain>
        <tissue evidence="1">Leaf</tissue>
    </source>
</reference>
<gene>
    <name evidence="1" type="ORF">F0562_015181</name>
</gene>
<evidence type="ECO:0000313" key="2">
    <source>
        <dbReference type="Proteomes" id="UP000325577"/>
    </source>
</evidence>
<protein>
    <submittedName>
        <fullName evidence="1">Uncharacterized protein</fullName>
    </submittedName>
</protein>
<sequence length="77" mass="8558">MECCCHCWQWRRATMVMAYTKNGDRLVGQISKQQSSCPIEGFGFVDLFKLEAAVVVVNGSEKVSWVKELGAAVLDAM</sequence>
<keyword evidence="2" id="KW-1185">Reference proteome</keyword>
<organism evidence="1 2">
    <name type="scientific">Nyssa sinensis</name>
    <dbReference type="NCBI Taxonomy" id="561372"/>
    <lineage>
        <taxon>Eukaryota</taxon>
        <taxon>Viridiplantae</taxon>
        <taxon>Streptophyta</taxon>
        <taxon>Embryophyta</taxon>
        <taxon>Tracheophyta</taxon>
        <taxon>Spermatophyta</taxon>
        <taxon>Magnoliopsida</taxon>
        <taxon>eudicotyledons</taxon>
        <taxon>Gunneridae</taxon>
        <taxon>Pentapetalae</taxon>
        <taxon>asterids</taxon>
        <taxon>Cornales</taxon>
        <taxon>Nyssaceae</taxon>
        <taxon>Nyssa</taxon>
    </lineage>
</organism>
<dbReference type="Proteomes" id="UP000325577">
    <property type="component" value="Linkage Group LG7"/>
</dbReference>
<proteinExistence type="predicted"/>